<evidence type="ECO:0000313" key="4">
    <source>
        <dbReference type="Proteomes" id="UP000008068"/>
    </source>
</evidence>
<reference evidence="4" key="1">
    <citation type="submission" date="2011-07" db="EMBL/GenBank/DDBJ databases">
        <authorList>
            <consortium name="Caenorhabditis brenneri Sequencing and Analysis Consortium"/>
            <person name="Wilson R.K."/>
        </authorList>
    </citation>
    <scope>NUCLEOTIDE SEQUENCE [LARGE SCALE GENOMIC DNA]</scope>
    <source>
        <strain evidence="4">PB2801</strain>
    </source>
</reference>
<dbReference type="OMA" id="CNFIRKW"/>
<feature type="region of interest" description="Disordered" evidence="1">
    <location>
        <begin position="519"/>
        <end position="538"/>
    </location>
</feature>
<organism evidence="4">
    <name type="scientific">Caenorhabditis brenneri</name>
    <name type="common">Nematode worm</name>
    <dbReference type="NCBI Taxonomy" id="135651"/>
    <lineage>
        <taxon>Eukaryota</taxon>
        <taxon>Metazoa</taxon>
        <taxon>Ecdysozoa</taxon>
        <taxon>Nematoda</taxon>
        <taxon>Chromadorea</taxon>
        <taxon>Rhabditida</taxon>
        <taxon>Rhabditina</taxon>
        <taxon>Rhabditomorpha</taxon>
        <taxon>Rhabditoidea</taxon>
        <taxon>Rhabditidae</taxon>
        <taxon>Peloderinae</taxon>
        <taxon>Caenorhabditis</taxon>
    </lineage>
</organism>
<dbReference type="STRING" id="135651.G0N8R8"/>
<evidence type="ECO:0000256" key="1">
    <source>
        <dbReference type="SAM" id="MobiDB-lite"/>
    </source>
</evidence>
<dbReference type="HOGENOM" id="CLU_461697_0_0_1"/>
<feature type="compositionally biased region" description="Low complexity" evidence="1">
    <location>
        <begin position="99"/>
        <end position="135"/>
    </location>
</feature>
<dbReference type="FunCoup" id="G0N8R8">
    <property type="interactions" value="270"/>
</dbReference>
<sequence length="571" mass="65128">MSLKNIRKLPARNYDRQITDLPARAFEIIFANCSSTDMTRCSLVNKQFRELIEDMEDNRSESLRSCQKAKIFICDRRRAILEGVSTITPTRLPRTPKNSESSDSGSASSSSIASTSTHGGSVNSSSKTKTRQQQTEQRHDTRRRNISDRTKSTSSSTDSGIHSKATTFISDQYTDTSDPNWAFSFDFEPWLQEYDVNDVYFKNFCSFLEREKLEDPMSPSSYKGRTAYYENQLSQDRTTMALAECQIVQLSPEAQLEMANQSAGRIERLAERLSGIRNAHFIFKDSVCYGARPPITIFYFLSMMRMNTRALTFDHVQAATPVQLHEVINMSNLQRLTVIQPQQRQSILIREELLTGWMKLPDPVRKRISIHLVGCMEFRPINLYHVVEEWLRLPKPVIFKQIAIDGGSYKYNEFMNLIERLHDIIEKRPPRSPLNRSFGNEQNEHAAVLERTCRIPHPKDRRYVIQFKYCKPSRRMVLTIEKDVSAGPVAILSPVSTLARLTRPQSAAAVISSPIRKTSSTLKPMTPIPTHNNGRQLGRPLSHGPYHMTGCRENVGSNVFTRIVSFLGTSS</sequence>
<dbReference type="InterPro" id="IPR001810">
    <property type="entry name" value="F-box_dom"/>
</dbReference>
<protein>
    <recommendedName>
        <fullName evidence="2">F-box domain-containing protein</fullName>
    </recommendedName>
</protein>
<feature type="compositionally biased region" description="Basic and acidic residues" evidence="1">
    <location>
        <begin position="136"/>
        <end position="151"/>
    </location>
</feature>
<dbReference type="InParanoid" id="G0N8R8"/>
<name>G0N8R8_CAEBE</name>
<evidence type="ECO:0000259" key="2">
    <source>
        <dbReference type="PROSITE" id="PS50181"/>
    </source>
</evidence>
<feature type="domain" description="F-box" evidence="2">
    <location>
        <begin position="15"/>
        <end position="63"/>
    </location>
</feature>
<dbReference type="PROSITE" id="PS50181">
    <property type="entry name" value="FBOX"/>
    <property type="match status" value="1"/>
</dbReference>
<dbReference type="Proteomes" id="UP000008068">
    <property type="component" value="Unassembled WGS sequence"/>
</dbReference>
<dbReference type="EMBL" id="GL379850">
    <property type="protein sequence ID" value="EGT55350.1"/>
    <property type="molecule type" value="Genomic_DNA"/>
</dbReference>
<dbReference type="AlphaFoldDB" id="G0N8R8"/>
<evidence type="ECO:0000313" key="3">
    <source>
        <dbReference type="EMBL" id="EGT55350.1"/>
    </source>
</evidence>
<dbReference type="eggNOG" id="ENOG502SRGZ">
    <property type="taxonomic scope" value="Eukaryota"/>
</dbReference>
<accession>G0N8R8</accession>
<dbReference type="OrthoDB" id="5799818at2759"/>
<proteinExistence type="predicted"/>
<dbReference type="SUPFAM" id="SSF81383">
    <property type="entry name" value="F-box domain"/>
    <property type="match status" value="1"/>
</dbReference>
<gene>
    <name evidence="3" type="ORF">CAEBREN_08360</name>
</gene>
<keyword evidence="4" id="KW-1185">Reference proteome</keyword>
<dbReference type="InterPro" id="IPR036047">
    <property type="entry name" value="F-box-like_dom_sf"/>
</dbReference>
<feature type="region of interest" description="Disordered" evidence="1">
    <location>
        <begin position="87"/>
        <end position="163"/>
    </location>
</feature>
<dbReference type="Pfam" id="PF00646">
    <property type="entry name" value="F-box"/>
    <property type="match status" value="1"/>
</dbReference>
<feature type="compositionally biased region" description="Polar residues" evidence="1">
    <location>
        <begin position="519"/>
        <end position="535"/>
    </location>
</feature>